<dbReference type="EMBL" id="GU567978">
    <property type="protein sequence ID" value="ADI22181.1"/>
    <property type="molecule type" value="Genomic_DNA"/>
</dbReference>
<organism evidence="2">
    <name type="scientific">uncultured gamma proteobacterium HF0200_34B07</name>
    <dbReference type="NCBI Taxonomy" id="723571"/>
    <lineage>
        <taxon>Bacteria</taxon>
        <taxon>Pseudomonadati</taxon>
        <taxon>Pseudomonadota</taxon>
        <taxon>Gammaproteobacteria</taxon>
        <taxon>environmental samples</taxon>
    </lineage>
</organism>
<dbReference type="GO" id="GO:0016491">
    <property type="term" value="F:oxidoreductase activity"/>
    <property type="evidence" value="ECO:0007669"/>
    <property type="project" value="InterPro"/>
</dbReference>
<feature type="region of interest" description="Disordered" evidence="1">
    <location>
        <begin position="143"/>
        <end position="177"/>
    </location>
</feature>
<evidence type="ECO:0000256" key="1">
    <source>
        <dbReference type="SAM" id="MobiDB-lite"/>
    </source>
</evidence>
<accession>E7C407</accession>
<feature type="compositionally biased region" description="Polar residues" evidence="1">
    <location>
        <begin position="168"/>
        <end position="177"/>
    </location>
</feature>
<protein>
    <recommendedName>
        <fullName evidence="3">Methyltransferase</fullName>
    </recommendedName>
</protein>
<name>E7C407_9GAMM</name>
<dbReference type="InterPro" id="IPR044053">
    <property type="entry name" value="AsaB-like"/>
</dbReference>
<dbReference type="AlphaFoldDB" id="E7C407"/>
<evidence type="ECO:0008006" key="3">
    <source>
        <dbReference type="Google" id="ProtNLM"/>
    </source>
</evidence>
<reference evidence="2" key="1">
    <citation type="submission" date="2010-01" db="EMBL/GenBank/DDBJ databases">
        <title>Genome fragments of uncultured bacteria from the North Pacific subtropical Gyre.</title>
        <authorList>
            <person name="Pham V.D."/>
            <person name="Delong E.F."/>
        </authorList>
    </citation>
    <scope>NUCLEOTIDE SEQUENCE</scope>
</reference>
<dbReference type="NCBIfam" id="NF041278">
    <property type="entry name" value="CmcJ_NvfI_EfuI"/>
    <property type="match status" value="1"/>
</dbReference>
<evidence type="ECO:0000313" key="2">
    <source>
        <dbReference type="EMBL" id="ADI22181.1"/>
    </source>
</evidence>
<sequence>MDVPFSKVVATTGTVGYQAASAKSSLYRNGEVLIRRDRDGSDDGYKGPSREERDVTIRNARLLEHNQRRTIQVHGFELLTRPLSNSGLDFYDHEQVIQTYYSECAEIVREETGADLVFAFDHNIRSATGKKNRKRITGGQQVQGPARTVHGDYTLTSGPQRLRDLTKPPSTNDTLRSTLGESESLLKHDTVDHTLVENRRFAIINVWRNIAYEPVANHPLALCDGQTVNPEDLVVFEIHYHDRVGENYFAKHARQHSWWYYPAMTRNEVLLIKQWDSFGELAQSAGTRADSSVEGDQAPCTFSFHTAFKDLTIPPEAPDRQSIEVRCIVLYD</sequence>
<dbReference type="PANTHER" id="PTHR34598:SF3">
    <property type="entry name" value="OXIDOREDUCTASE AN1597"/>
    <property type="match status" value="1"/>
</dbReference>
<dbReference type="PANTHER" id="PTHR34598">
    <property type="entry name" value="BLL6449 PROTEIN"/>
    <property type="match status" value="1"/>
</dbReference>
<proteinExistence type="predicted"/>